<dbReference type="GO" id="GO:0008270">
    <property type="term" value="F:zinc ion binding"/>
    <property type="evidence" value="ECO:0007669"/>
    <property type="project" value="UniProtKB-KW"/>
</dbReference>
<gene>
    <name evidence="8" type="ORF">GSOID_T00011041001</name>
</gene>
<sequence>MKPANKKYMADARRAAYKGDVDILRMTLSFKNDYSQRTQQLPVPNAEKLVCNMSILDLAVIGRKPFSCSKLIFKQYRDNQEMLEKLFQENGKHSSLHLACQKQKKGSVLKKIINLYAKYGFKADRRAEHNMSTIAWLLDDDGQCKDPREPLVALLEHGADPSMRVDFRGVRALPEDNGNEGPWAKDSDIREHVIEILHKSRKQKSKACGKLAQQKFFETLKENLANNSDENAKSYLENIADMREKIRNTNSEDSEVYFGWGKMLELKEETHKTHRQREAIEEEFRFKDKECESCMRRELGKYKKSKLRKRMKTKVPNLVNGSDDYEIKQEARDSQSSRVEQYLQKTKNVQPVGILEQLANEIDGSSQTVENEPIADLAESEPATTDEVNSKLAKVNLVDKTEEAKETPEDKDAAKLSVPAEVLSIDDKPKNKDKNKEPESVIENIKTLNPNEKRRERLETIEVASLSSESDRNVESKPTSNTPRKTQEERTLSKETAGSHMIVSLKTKSDVAGQEASCTAELIDLDDLPLDSSQHFDPSQQVVSLAVSSPVASITSLPPIIDLCDSDDIPSKKAKLQTISQETRVCRAINCAQHPCLRCSSCKVYYCSPDCQIKDWKRHRKECKKLRAMQQGSNSSFENTSNITQISKTVVSSEQPVEISVVDSDGVVIDEISKKSSSSSHFR</sequence>
<dbReference type="PROSITE" id="PS50865">
    <property type="entry name" value="ZF_MYND_2"/>
    <property type="match status" value="1"/>
</dbReference>
<dbReference type="EMBL" id="FN653052">
    <property type="protein sequence ID" value="CBY19617.1"/>
    <property type="molecule type" value="Genomic_DNA"/>
</dbReference>
<protein>
    <recommendedName>
        <fullName evidence="7">MYND-type domain-containing protein</fullName>
    </recommendedName>
</protein>
<evidence type="ECO:0000256" key="4">
    <source>
        <dbReference type="PROSITE-ProRule" id="PRU00134"/>
    </source>
</evidence>
<dbReference type="InterPro" id="IPR002893">
    <property type="entry name" value="Znf_MYND"/>
</dbReference>
<evidence type="ECO:0000256" key="3">
    <source>
        <dbReference type="ARBA" id="ARBA00022833"/>
    </source>
</evidence>
<dbReference type="Gene3D" id="6.10.140.2220">
    <property type="match status" value="1"/>
</dbReference>
<keyword evidence="1" id="KW-0479">Metal-binding</keyword>
<accession>E4XHR0</accession>
<feature type="region of interest" description="Disordered" evidence="6">
    <location>
        <begin position="400"/>
        <end position="448"/>
    </location>
</feature>
<evidence type="ECO:0000313" key="9">
    <source>
        <dbReference type="Proteomes" id="UP000001307"/>
    </source>
</evidence>
<name>E4XHR0_OIKDI</name>
<dbReference type="SUPFAM" id="SSF144232">
    <property type="entry name" value="HIT/MYND zinc finger-like"/>
    <property type="match status" value="1"/>
</dbReference>
<feature type="domain" description="MYND-type" evidence="7">
    <location>
        <begin position="586"/>
        <end position="623"/>
    </location>
</feature>
<evidence type="ECO:0000256" key="2">
    <source>
        <dbReference type="ARBA" id="ARBA00022771"/>
    </source>
</evidence>
<feature type="coiled-coil region" evidence="5">
    <location>
        <begin position="225"/>
        <end position="283"/>
    </location>
</feature>
<evidence type="ECO:0000256" key="5">
    <source>
        <dbReference type="SAM" id="Coils"/>
    </source>
</evidence>
<feature type="region of interest" description="Disordered" evidence="6">
    <location>
        <begin position="462"/>
        <end position="497"/>
    </location>
</feature>
<dbReference type="InParanoid" id="E4XHR0"/>
<keyword evidence="5" id="KW-0175">Coiled coil</keyword>
<dbReference type="OrthoDB" id="5282002at2759"/>
<keyword evidence="3" id="KW-0862">Zinc</keyword>
<evidence type="ECO:0000259" key="7">
    <source>
        <dbReference type="PROSITE" id="PS50865"/>
    </source>
</evidence>
<dbReference type="Pfam" id="PF01753">
    <property type="entry name" value="zf-MYND"/>
    <property type="match status" value="1"/>
</dbReference>
<feature type="compositionally biased region" description="Basic and acidic residues" evidence="6">
    <location>
        <begin position="400"/>
        <end position="414"/>
    </location>
</feature>
<dbReference type="AlphaFoldDB" id="E4XHR0"/>
<organism evidence="8">
    <name type="scientific">Oikopleura dioica</name>
    <name type="common">Tunicate</name>
    <dbReference type="NCBI Taxonomy" id="34765"/>
    <lineage>
        <taxon>Eukaryota</taxon>
        <taxon>Metazoa</taxon>
        <taxon>Chordata</taxon>
        <taxon>Tunicata</taxon>
        <taxon>Appendicularia</taxon>
        <taxon>Copelata</taxon>
        <taxon>Oikopleuridae</taxon>
        <taxon>Oikopleura</taxon>
    </lineage>
</organism>
<dbReference type="Proteomes" id="UP000001307">
    <property type="component" value="Unassembled WGS sequence"/>
</dbReference>
<keyword evidence="9" id="KW-1185">Reference proteome</keyword>
<evidence type="ECO:0000256" key="6">
    <source>
        <dbReference type="SAM" id="MobiDB-lite"/>
    </source>
</evidence>
<reference evidence="8" key="1">
    <citation type="journal article" date="2010" name="Science">
        <title>Plasticity of animal genome architecture unmasked by rapid evolution of a pelagic tunicate.</title>
        <authorList>
            <person name="Denoeud F."/>
            <person name="Henriet S."/>
            <person name="Mungpakdee S."/>
            <person name="Aury J.M."/>
            <person name="Da Silva C."/>
            <person name="Brinkmann H."/>
            <person name="Mikhaleva J."/>
            <person name="Olsen L.C."/>
            <person name="Jubin C."/>
            <person name="Canestro C."/>
            <person name="Bouquet J.M."/>
            <person name="Danks G."/>
            <person name="Poulain J."/>
            <person name="Campsteijn C."/>
            <person name="Adamski M."/>
            <person name="Cross I."/>
            <person name="Yadetie F."/>
            <person name="Muffato M."/>
            <person name="Louis A."/>
            <person name="Butcher S."/>
            <person name="Tsagkogeorga G."/>
            <person name="Konrad A."/>
            <person name="Singh S."/>
            <person name="Jensen M.F."/>
            <person name="Cong E.H."/>
            <person name="Eikeseth-Otteraa H."/>
            <person name="Noel B."/>
            <person name="Anthouard V."/>
            <person name="Porcel B.M."/>
            <person name="Kachouri-Lafond R."/>
            <person name="Nishino A."/>
            <person name="Ugolini M."/>
            <person name="Chourrout P."/>
            <person name="Nishida H."/>
            <person name="Aasland R."/>
            <person name="Huzurbazar S."/>
            <person name="Westhof E."/>
            <person name="Delsuc F."/>
            <person name="Lehrach H."/>
            <person name="Reinhardt R."/>
            <person name="Weissenbach J."/>
            <person name="Roy S.W."/>
            <person name="Artiguenave F."/>
            <person name="Postlethwait J.H."/>
            <person name="Manak J.R."/>
            <person name="Thompson E.M."/>
            <person name="Jaillon O."/>
            <person name="Du Pasquier L."/>
            <person name="Boudinot P."/>
            <person name="Liberles D.A."/>
            <person name="Volff J.N."/>
            <person name="Philippe H."/>
            <person name="Lenhard B."/>
            <person name="Roest Crollius H."/>
            <person name="Wincker P."/>
            <person name="Chourrout D."/>
        </authorList>
    </citation>
    <scope>NUCLEOTIDE SEQUENCE [LARGE SCALE GENOMIC DNA]</scope>
</reference>
<keyword evidence="2 4" id="KW-0863">Zinc-finger</keyword>
<evidence type="ECO:0000256" key="1">
    <source>
        <dbReference type="ARBA" id="ARBA00022723"/>
    </source>
</evidence>
<proteinExistence type="predicted"/>
<feature type="compositionally biased region" description="Basic and acidic residues" evidence="6">
    <location>
        <begin position="425"/>
        <end position="439"/>
    </location>
</feature>
<evidence type="ECO:0000313" key="8">
    <source>
        <dbReference type="EMBL" id="CBY19617.1"/>
    </source>
</evidence>